<evidence type="ECO:0000256" key="1">
    <source>
        <dbReference type="SAM" id="MobiDB-lite"/>
    </source>
</evidence>
<feature type="region of interest" description="Disordered" evidence="1">
    <location>
        <begin position="1"/>
        <end position="113"/>
    </location>
</feature>
<reference evidence="2" key="1">
    <citation type="submission" date="2023-01" db="EMBL/GenBank/DDBJ databases">
        <title>The chitinases involved in constricting ring structure development in the nematode-trapping fungus Drechslerella dactyloides.</title>
        <authorList>
            <person name="Wang R."/>
            <person name="Zhang L."/>
            <person name="Tang P."/>
            <person name="Li S."/>
            <person name="Liang L."/>
        </authorList>
    </citation>
    <scope>NUCLEOTIDE SEQUENCE</scope>
    <source>
        <strain evidence="2">YMF1.00031</strain>
    </source>
</reference>
<protein>
    <submittedName>
        <fullName evidence="2">Uncharacterized protein</fullName>
    </submittedName>
</protein>
<comment type="caution">
    <text evidence="2">The sequence shown here is derived from an EMBL/GenBank/DDBJ whole genome shotgun (WGS) entry which is preliminary data.</text>
</comment>
<organism evidence="2 3">
    <name type="scientific">Drechslerella dactyloides</name>
    <name type="common">Nematode-trapping fungus</name>
    <name type="synonym">Arthrobotrys dactyloides</name>
    <dbReference type="NCBI Taxonomy" id="74499"/>
    <lineage>
        <taxon>Eukaryota</taxon>
        <taxon>Fungi</taxon>
        <taxon>Dikarya</taxon>
        <taxon>Ascomycota</taxon>
        <taxon>Pezizomycotina</taxon>
        <taxon>Orbiliomycetes</taxon>
        <taxon>Orbiliales</taxon>
        <taxon>Orbiliaceae</taxon>
        <taxon>Drechslerella</taxon>
    </lineage>
</organism>
<name>A0AAD6J645_DREDA</name>
<feature type="compositionally biased region" description="Basic and acidic residues" evidence="1">
    <location>
        <begin position="104"/>
        <end position="113"/>
    </location>
</feature>
<dbReference type="AlphaFoldDB" id="A0AAD6J645"/>
<dbReference type="EMBL" id="JAQGDS010000002">
    <property type="protein sequence ID" value="KAJ6262827.1"/>
    <property type="molecule type" value="Genomic_DNA"/>
</dbReference>
<gene>
    <name evidence="2" type="ORF">Dda_1384</name>
</gene>
<evidence type="ECO:0000313" key="3">
    <source>
        <dbReference type="Proteomes" id="UP001221413"/>
    </source>
</evidence>
<feature type="compositionally biased region" description="Low complexity" evidence="1">
    <location>
        <begin position="36"/>
        <end position="48"/>
    </location>
</feature>
<dbReference type="Proteomes" id="UP001221413">
    <property type="component" value="Unassembled WGS sequence"/>
</dbReference>
<sequence length="113" mass="12096">MLTAPGNEPAGEIGPRWAGNTTRRDTPALRAGPTFATTTATTTTSSSAGLQGFSLSAGRHQTSPCRRSRTRRNGARREQHGAVALASLGDSVEKSGRWRLAPLKRRETQAKRP</sequence>
<keyword evidence="3" id="KW-1185">Reference proteome</keyword>
<accession>A0AAD6J645</accession>
<proteinExistence type="predicted"/>
<evidence type="ECO:0000313" key="2">
    <source>
        <dbReference type="EMBL" id="KAJ6262827.1"/>
    </source>
</evidence>